<keyword evidence="3" id="KW-1185">Reference proteome</keyword>
<reference evidence="2 3" key="1">
    <citation type="journal article" date="2013" name="ISME J.">
        <title>A metabolic model for members of the genus Tetrasphaera involved in enhanced biological phosphorus removal.</title>
        <authorList>
            <person name="Kristiansen R."/>
            <person name="Nguyen H.T.T."/>
            <person name="Saunders A.M."/>
            <person name="Nielsen J.L."/>
            <person name="Wimmer R."/>
            <person name="Le V.Q."/>
            <person name="McIlroy S.J."/>
            <person name="Petrovski S."/>
            <person name="Seviour R.J."/>
            <person name="Calteau A."/>
            <person name="Nielsen K.L."/>
            <person name="Nielsen P.H."/>
        </authorList>
    </citation>
    <scope>NUCLEOTIDE SEQUENCE [LARGE SCALE GENOMIC DNA]</scope>
    <source>
        <strain evidence="2 3">Ben110</strain>
    </source>
</reference>
<sequence length="67" mass="7147">MRLALDTEGSDPGSLQEVAPKPSTAHTATALPSLPIVIPRSLREVDATRRRPRDETARTGQPGCAAR</sequence>
<gene>
    <name evidence="2" type="ORF">BN11_650015</name>
</gene>
<dbReference type="EMBL" id="CAJA01000491">
    <property type="protein sequence ID" value="CCH75342.1"/>
    <property type="molecule type" value="Genomic_DNA"/>
</dbReference>
<dbReference type="Proteomes" id="UP000035763">
    <property type="component" value="Unassembled WGS sequence"/>
</dbReference>
<comment type="caution">
    <text evidence="2">The sequence shown here is derived from an EMBL/GenBank/DDBJ whole genome shotgun (WGS) entry which is preliminary data.</text>
</comment>
<evidence type="ECO:0000313" key="2">
    <source>
        <dbReference type="EMBL" id="CCH75342.1"/>
    </source>
</evidence>
<evidence type="ECO:0000313" key="3">
    <source>
        <dbReference type="Proteomes" id="UP000035763"/>
    </source>
</evidence>
<organism evidence="2 3">
    <name type="scientific">Nostocoides australiense Ben110</name>
    <dbReference type="NCBI Taxonomy" id="1193182"/>
    <lineage>
        <taxon>Bacteria</taxon>
        <taxon>Bacillati</taxon>
        <taxon>Actinomycetota</taxon>
        <taxon>Actinomycetes</taxon>
        <taxon>Micrococcales</taxon>
        <taxon>Intrasporangiaceae</taxon>
        <taxon>Nostocoides</taxon>
    </lineage>
</organism>
<protein>
    <submittedName>
        <fullName evidence="2">Uncharacterized protein</fullName>
    </submittedName>
</protein>
<proteinExistence type="predicted"/>
<dbReference type="STRING" id="1193182.BN11_650015"/>
<name>W6K1J5_9MICO</name>
<accession>W6K1J5</accession>
<feature type="region of interest" description="Disordered" evidence="1">
    <location>
        <begin position="1"/>
        <end position="67"/>
    </location>
</feature>
<dbReference type="AlphaFoldDB" id="W6K1J5"/>
<feature type="compositionally biased region" description="Basic and acidic residues" evidence="1">
    <location>
        <begin position="41"/>
        <end position="57"/>
    </location>
</feature>
<evidence type="ECO:0000256" key="1">
    <source>
        <dbReference type="SAM" id="MobiDB-lite"/>
    </source>
</evidence>